<evidence type="ECO:0000313" key="2">
    <source>
        <dbReference type="EMBL" id="RED95566.1"/>
    </source>
</evidence>
<dbReference type="RefSeq" id="WP_115869209.1">
    <property type="nucleotide sequence ID" value="NZ_QREG01000017.1"/>
</dbReference>
<proteinExistence type="predicted"/>
<protein>
    <submittedName>
        <fullName evidence="2">Outer membrane protein with beta-barrel domain</fullName>
    </submittedName>
</protein>
<accession>A0A3D9KZJ1</accession>
<keyword evidence="1" id="KW-0732">Signal</keyword>
<gene>
    <name evidence="2" type="ORF">C7460_11715</name>
</gene>
<dbReference type="OrthoDB" id="945117at2"/>
<dbReference type="Proteomes" id="UP000256779">
    <property type="component" value="Unassembled WGS sequence"/>
</dbReference>
<comment type="caution">
    <text evidence="2">The sequence shown here is derived from an EMBL/GenBank/DDBJ whole genome shotgun (WGS) entry which is preliminary data.</text>
</comment>
<organism evidence="2 3">
    <name type="scientific">Marinoscillum furvescens DSM 4134</name>
    <dbReference type="NCBI Taxonomy" id="1122208"/>
    <lineage>
        <taxon>Bacteria</taxon>
        <taxon>Pseudomonadati</taxon>
        <taxon>Bacteroidota</taxon>
        <taxon>Cytophagia</taxon>
        <taxon>Cytophagales</taxon>
        <taxon>Reichenbachiellaceae</taxon>
        <taxon>Marinoscillum</taxon>
    </lineage>
</organism>
<evidence type="ECO:0000313" key="3">
    <source>
        <dbReference type="Proteomes" id="UP000256779"/>
    </source>
</evidence>
<dbReference type="InterPro" id="IPR011250">
    <property type="entry name" value="OMP/PagP_B-barrel"/>
</dbReference>
<feature type="signal peptide" evidence="1">
    <location>
        <begin position="1"/>
        <end position="20"/>
    </location>
</feature>
<feature type="chain" id="PRO_5017777350" evidence="1">
    <location>
        <begin position="21"/>
        <end position="176"/>
    </location>
</feature>
<reference evidence="2 3" key="1">
    <citation type="submission" date="2018-07" db="EMBL/GenBank/DDBJ databases">
        <title>Genomic Encyclopedia of Type Strains, Phase IV (KMG-IV): sequencing the most valuable type-strain genomes for metagenomic binning, comparative biology and taxonomic classification.</title>
        <authorList>
            <person name="Goeker M."/>
        </authorList>
    </citation>
    <scope>NUCLEOTIDE SEQUENCE [LARGE SCALE GENOMIC DNA]</scope>
    <source>
        <strain evidence="2 3">DSM 4134</strain>
    </source>
</reference>
<dbReference type="AlphaFoldDB" id="A0A3D9KZJ1"/>
<name>A0A3D9KZJ1_MARFU</name>
<keyword evidence="3" id="KW-1185">Reference proteome</keyword>
<evidence type="ECO:0000256" key="1">
    <source>
        <dbReference type="SAM" id="SignalP"/>
    </source>
</evidence>
<dbReference type="EMBL" id="QREG01000017">
    <property type="protein sequence ID" value="RED95566.1"/>
    <property type="molecule type" value="Genomic_DNA"/>
</dbReference>
<dbReference type="SUPFAM" id="SSF56925">
    <property type="entry name" value="OMPA-like"/>
    <property type="match status" value="1"/>
</dbReference>
<sequence>MKNLIFITLLTLLIGFTAQAQISEGLNYFSGQISYSSINSDSQSNEDNEEVYGAGLSYGHFLGEKTALGFSASFTQSDELFVFGALAVRRYKPIDNKLYSFVEGYTGAARLTDIGNQYFIGVRPGISYFLNEKWAIEATLGGISYSSFRYDDIEEKTTQFELGLFNDLAFSLSIYY</sequence>